<reference evidence="2 3" key="1">
    <citation type="submission" date="2023-03" db="EMBL/GenBank/DDBJ databases">
        <title>Isolation and description of six Streptomyces strains from soil environments, able to metabolize different microbial glucans.</title>
        <authorList>
            <person name="Widen T."/>
            <person name="Larsbrink J."/>
        </authorList>
    </citation>
    <scope>NUCLEOTIDE SEQUENCE [LARGE SCALE GENOMIC DNA]</scope>
    <source>
        <strain evidence="2 3">Mut2</strain>
    </source>
</reference>
<protein>
    <submittedName>
        <fullName evidence="2">S1 family peptidase</fullName>
    </submittedName>
</protein>
<dbReference type="InterPro" id="IPR043504">
    <property type="entry name" value="Peptidase_S1_PA_chymotrypsin"/>
</dbReference>
<dbReference type="Proteomes" id="UP001229952">
    <property type="component" value="Chromosome"/>
</dbReference>
<keyword evidence="3" id="KW-1185">Reference proteome</keyword>
<evidence type="ECO:0000256" key="1">
    <source>
        <dbReference type="SAM" id="MobiDB-lite"/>
    </source>
</evidence>
<feature type="region of interest" description="Disordered" evidence="1">
    <location>
        <begin position="1"/>
        <end position="20"/>
    </location>
</feature>
<dbReference type="SUPFAM" id="SSF50494">
    <property type="entry name" value="Trypsin-like serine proteases"/>
    <property type="match status" value="1"/>
</dbReference>
<dbReference type="CDD" id="cd21112">
    <property type="entry name" value="alphaLP-like"/>
    <property type="match status" value="1"/>
</dbReference>
<evidence type="ECO:0000313" key="2">
    <source>
        <dbReference type="EMBL" id="WLQ43276.1"/>
    </source>
</evidence>
<proteinExistence type="predicted"/>
<evidence type="ECO:0000313" key="3">
    <source>
        <dbReference type="Proteomes" id="UP001229952"/>
    </source>
</evidence>
<sequence length="451" mass="47682">MGLLLAAPSASSASGPEAPAEVSVFLNSEKHNVDFSSPTLDRIKKSAKADGSSLQVAVDNYLANPSTASRLTIADEPDGPVSTPNSSIDLLTAGELEDIEAMAAEDGLSLEEGINRYAWQAEFVAVADELEALYPDTFSGAEKLDTSAWFAFKGAAPAKALELASSLPVPVEVVSNRQYSEAELARVMEIIAREWEKKNGVRSFSTAYEIRSGGITVDVEYDDAATASRLSAGEADGTPETAGDPRFPVTVNVSAGSGLIQQDNYIRGGGGLSGCTAGFNLKYISTDTKRLGTAGHCTTGTTSKYSNHSSAGGSTTVDVVWSSQGSWGDLGYTNHGTKTPTRTFYHDWNKTRYADNRSTMPTVGTSVCHFGTTSGKRCSTVKYRDVTISSLKHMVLTNSNVSAGGDSGGPWYHGGTAVGIHTGIVSKGGAVRSVFTPAYLFQNRGYDVWQR</sequence>
<accession>A0ABY9ICC9</accession>
<name>A0ABY9ICC9_9ACTN</name>
<gene>
    <name evidence="2" type="ORF">P8A22_27190</name>
</gene>
<dbReference type="Gene3D" id="2.40.10.10">
    <property type="entry name" value="Trypsin-like serine proteases"/>
    <property type="match status" value="2"/>
</dbReference>
<dbReference type="InterPro" id="IPR009003">
    <property type="entry name" value="Peptidase_S1_PA"/>
</dbReference>
<dbReference type="RefSeq" id="WP_306090832.1">
    <property type="nucleotide sequence ID" value="NZ_CP120992.1"/>
</dbReference>
<organism evidence="2 3">
    <name type="scientific">Streptomyces laculatispora</name>
    <dbReference type="NCBI Taxonomy" id="887464"/>
    <lineage>
        <taxon>Bacteria</taxon>
        <taxon>Bacillati</taxon>
        <taxon>Actinomycetota</taxon>
        <taxon>Actinomycetes</taxon>
        <taxon>Kitasatosporales</taxon>
        <taxon>Streptomycetaceae</taxon>
        <taxon>Streptomyces</taxon>
    </lineage>
</organism>
<dbReference type="EMBL" id="CP120992">
    <property type="protein sequence ID" value="WLQ43276.1"/>
    <property type="molecule type" value="Genomic_DNA"/>
</dbReference>